<dbReference type="EMBL" id="JAEAOA010000822">
    <property type="protein sequence ID" value="KAK3593701.1"/>
    <property type="molecule type" value="Genomic_DNA"/>
</dbReference>
<proteinExistence type="predicted"/>
<gene>
    <name evidence="1" type="ORF">CHS0354_013596</name>
</gene>
<reference evidence="1" key="3">
    <citation type="submission" date="2023-05" db="EMBL/GenBank/DDBJ databases">
        <authorList>
            <person name="Smith C.H."/>
        </authorList>
    </citation>
    <scope>NUCLEOTIDE SEQUENCE</scope>
    <source>
        <strain evidence="1">CHS0354</strain>
        <tissue evidence="1">Mantle</tissue>
    </source>
</reference>
<accession>A0AAE0VXH4</accession>
<reference evidence="1" key="1">
    <citation type="journal article" date="2021" name="Genome Biol. Evol.">
        <title>A High-Quality Reference Genome for a Parasitic Bivalve with Doubly Uniparental Inheritance (Bivalvia: Unionida).</title>
        <authorList>
            <person name="Smith C.H."/>
        </authorList>
    </citation>
    <scope>NUCLEOTIDE SEQUENCE</scope>
    <source>
        <strain evidence="1">CHS0354</strain>
    </source>
</reference>
<sequence length="118" mass="13443">MAEYDLVIISQVPSTKWTKFACERVKRVFEADIKLSGGNTNLTFHRKKHHLEKIGNYTMTDNRPWRSASSSCEDNSDLSKAKALQLTPQGLVIRKLRVFVNEYQAAVVDGWGVQSVRM</sequence>
<reference evidence="1" key="2">
    <citation type="journal article" date="2021" name="Genome Biol. Evol.">
        <title>Developing a high-quality reference genome for a parasitic bivalve with doubly uniparental inheritance (Bivalvia: Unionida).</title>
        <authorList>
            <person name="Smith C.H."/>
        </authorList>
    </citation>
    <scope>NUCLEOTIDE SEQUENCE</scope>
    <source>
        <strain evidence="1">CHS0354</strain>
        <tissue evidence="1">Mantle</tissue>
    </source>
</reference>
<evidence type="ECO:0000313" key="1">
    <source>
        <dbReference type="EMBL" id="KAK3593701.1"/>
    </source>
</evidence>
<dbReference type="AlphaFoldDB" id="A0AAE0VXH4"/>
<dbReference type="Proteomes" id="UP001195483">
    <property type="component" value="Unassembled WGS sequence"/>
</dbReference>
<organism evidence="1 2">
    <name type="scientific">Potamilus streckersoni</name>
    <dbReference type="NCBI Taxonomy" id="2493646"/>
    <lineage>
        <taxon>Eukaryota</taxon>
        <taxon>Metazoa</taxon>
        <taxon>Spiralia</taxon>
        <taxon>Lophotrochozoa</taxon>
        <taxon>Mollusca</taxon>
        <taxon>Bivalvia</taxon>
        <taxon>Autobranchia</taxon>
        <taxon>Heteroconchia</taxon>
        <taxon>Palaeoheterodonta</taxon>
        <taxon>Unionida</taxon>
        <taxon>Unionoidea</taxon>
        <taxon>Unionidae</taxon>
        <taxon>Ambleminae</taxon>
        <taxon>Lampsilini</taxon>
        <taxon>Potamilus</taxon>
    </lineage>
</organism>
<comment type="caution">
    <text evidence="1">The sequence shown here is derived from an EMBL/GenBank/DDBJ whole genome shotgun (WGS) entry which is preliminary data.</text>
</comment>
<name>A0AAE0VXH4_9BIVA</name>
<protein>
    <submittedName>
        <fullName evidence="1">Uncharacterized protein</fullName>
    </submittedName>
</protein>
<keyword evidence="2" id="KW-1185">Reference proteome</keyword>
<evidence type="ECO:0000313" key="2">
    <source>
        <dbReference type="Proteomes" id="UP001195483"/>
    </source>
</evidence>